<name>A0A1T4UGR5_9GAMM</name>
<protein>
    <submittedName>
        <fullName evidence="1">Putative CRISPR-associated protein (Cas_VVA1548)</fullName>
    </submittedName>
</protein>
<dbReference type="Pfam" id="PF09652">
    <property type="entry name" value="Cas_VVA1548"/>
    <property type="match status" value="1"/>
</dbReference>
<accession>A0A1T4UGR5</accession>
<dbReference type="NCBIfam" id="TIGR02620">
    <property type="entry name" value="cas_VVA1548"/>
    <property type="match status" value="1"/>
</dbReference>
<evidence type="ECO:0000313" key="2">
    <source>
        <dbReference type="Proteomes" id="UP000191116"/>
    </source>
</evidence>
<proteinExistence type="predicted"/>
<dbReference type="OrthoDB" id="8548152at2"/>
<sequence>MATYFISRHPAALAWVNKQNIKIDHWLEHLLDLSLFVSGDVVLGTLPIQLVAALNQKGVQYGHFSLTVPPQWRGAELNLEQVLDCNPEITYFHVEQVEDSVNIAV</sequence>
<dbReference type="EMBL" id="FUWP01000023">
    <property type="protein sequence ID" value="SKA51843.1"/>
    <property type="molecule type" value="Genomic_DNA"/>
</dbReference>
<organism evidence="1 2">
    <name type="scientific">Photobacterium toruni</name>
    <dbReference type="NCBI Taxonomy" id="1935446"/>
    <lineage>
        <taxon>Bacteria</taxon>
        <taxon>Pseudomonadati</taxon>
        <taxon>Pseudomonadota</taxon>
        <taxon>Gammaproteobacteria</taxon>
        <taxon>Vibrionales</taxon>
        <taxon>Vibrionaceae</taxon>
        <taxon>Photobacterium</taxon>
    </lineage>
</organism>
<reference evidence="1 2" key="1">
    <citation type="submission" date="2017-02" db="EMBL/GenBank/DDBJ databases">
        <authorList>
            <person name="Peterson S.W."/>
        </authorList>
    </citation>
    <scope>NUCLEOTIDE SEQUENCE [LARGE SCALE GENOMIC DNA]</scope>
    <source>
        <strain evidence="1 2">CECT 9189</strain>
    </source>
</reference>
<dbReference type="AlphaFoldDB" id="A0A1T4UGR5"/>
<dbReference type="Proteomes" id="UP000191116">
    <property type="component" value="Unassembled WGS sequence"/>
</dbReference>
<dbReference type="InterPro" id="IPR013443">
    <property type="entry name" value="CRISPR-assoc_prot_Csx16"/>
</dbReference>
<gene>
    <name evidence="1" type="ORF">CZ814_03225</name>
</gene>
<evidence type="ECO:0000313" key="1">
    <source>
        <dbReference type="EMBL" id="SKA51843.1"/>
    </source>
</evidence>
<dbReference type="RefSeq" id="WP_080175944.1">
    <property type="nucleotide sequence ID" value="NZ_AP024856.1"/>
</dbReference>